<comment type="caution">
    <text evidence="1">The sequence shown here is derived from an EMBL/GenBank/DDBJ whole genome shotgun (WGS) entry which is preliminary data.</text>
</comment>
<dbReference type="Proteomes" id="UP000578697">
    <property type="component" value="Unassembled WGS sequence"/>
</dbReference>
<dbReference type="RefSeq" id="WP_184652172.1">
    <property type="nucleotide sequence ID" value="NZ_JACHFR010000002.1"/>
</dbReference>
<name>A0A840SAI3_9SPIR</name>
<dbReference type="EMBL" id="JACHFR010000002">
    <property type="protein sequence ID" value="MBB5218727.1"/>
    <property type="molecule type" value="Genomic_DNA"/>
</dbReference>
<proteinExistence type="predicted"/>
<dbReference type="Gene3D" id="3.10.28.20">
    <property type="entry name" value="Acetamidase/Formamidase-like domains"/>
    <property type="match status" value="1"/>
</dbReference>
<evidence type="ECO:0000313" key="1">
    <source>
        <dbReference type="EMBL" id="MBB5218727.1"/>
    </source>
</evidence>
<accession>A0A840SAI3</accession>
<organism evidence="1 2">
    <name type="scientific">Treponema rectale</name>
    <dbReference type="NCBI Taxonomy" id="744512"/>
    <lineage>
        <taxon>Bacteria</taxon>
        <taxon>Pseudomonadati</taxon>
        <taxon>Spirochaetota</taxon>
        <taxon>Spirochaetia</taxon>
        <taxon>Spirochaetales</taxon>
        <taxon>Treponemataceae</taxon>
        <taxon>Treponema</taxon>
    </lineage>
</organism>
<dbReference type="AlphaFoldDB" id="A0A840SAI3"/>
<sequence>MKKSVHIIFYFFTVVICASCSSLPKNKKPLWADSFSVVQVFPPEKYITGLGYAETREMAVSAADGNLASYFSREISSLTRVTQNLSNADEAKENLSREIIIKSNIELFGIKHTECYFDSASKNYTVCAYISRDEAWSILTQKLSVVQNAFINGISIAESETEPFKKLLAVNHTFSQEEDFFNLYVMALAVYPKRCGTYTKTARRFAIEKQKAAVLKKNVTFSVTVSGDFSKQIKTKIESQLSKNGFTVSKDGAYKLNATIRADVYEYNGMYSCMPQIEIFIDSSGSTVASFAAELKKISAYNAQTVEKVSLANLEKILEEQFVQECLY</sequence>
<protein>
    <recommendedName>
        <fullName evidence="3">LPP20 lipoprotein</fullName>
    </recommendedName>
</protein>
<evidence type="ECO:0008006" key="3">
    <source>
        <dbReference type="Google" id="ProtNLM"/>
    </source>
</evidence>
<evidence type="ECO:0000313" key="2">
    <source>
        <dbReference type="Proteomes" id="UP000578697"/>
    </source>
</evidence>
<keyword evidence="2" id="KW-1185">Reference proteome</keyword>
<gene>
    <name evidence="1" type="ORF">HNP77_001096</name>
</gene>
<reference evidence="1 2" key="1">
    <citation type="submission" date="2020-08" db="EMBL/GenBank/DDBJ databases">
        <title>Genomic Encyclopedia of Type Strains, Phase IV (KMG-IV): sequencing the most valuable type-strain genomes for metagenomic binning, comparative biology and taxonomic classification.</title>
        <authorList>
            <person name="Goeker M."/>
        </authorList>
    </citation>
    <scope>NUCLEOTIDE SEQUENCE [LARGE SCALE GENOMIC DNA]</scope>
    <source>
        <strain evidence="1 2">DSM 103679</strain>
    </source>
</reference>